<dbReference type="Proteomes" id="UP000553034">
    <property type="component" value="Unassembled WGS sequence"/>
</dbReference>
<evidence type="ECO:0000256" key="1">
    <source>
        <dbReference type="ARBA" id="ARBA00004196"/>
    </source>
</evidence>
<reference evidence="10 11" key="1">
    <citation type="submission" date="2020-08" db="EMBL/GenBank/DDBJ databases">
        <title>Genomic Encyclopedia of Type Strains, Phase IV (KMG-IV): sequencing the most valuable type-strain genomes for metagenomic binning, comparative biology and taxonomic classification.</title>
        <authorList>
            <person name="Goeker M."/>
        </authorList>
    </citation>
    <scope>NUCLEOTIDE SEQUENCE [LARGE SCALE GENOMIC DNA]</scope>
    <source>
        <strain evidence="10 11">DSM 29568</strain>
    </source>
</reference>
<dbReference type="Pfam" id="PF18962">
    <property type="entry name" value="Por_Secre_tail"/>
    <property type="match status" value="1"/>
</dbReference>
<dbReference type="InterPro" id="IPR011050">
    <property type="entry name" value="Pectin_lyase_fold/virulence"/>
</dbReference>
<dbReference type="InterPro" id="IPR012334">
    <property type="entry name" value="Pectin_lyas_fold"/>
</dbReference>
<name>A0A840ESL9_9FLAO</name>
<evidence type="ECO:0000256" key="4">
    <source>
        <dbReference type="ARBA" id="ARBA00022525"/>
    </source>
</evidence>
<feature type="domain" description="Secretion system C-terminal sorting" evidence="9">
    <location>
        <begin position="545"/>
        <end position="609"/>
    </location>
</feature>
<dbReference type="NCBIfam" id="TIGR04183">
    <property type="entry name" value="Por_Secre_tail"/>
    <property type="match status" value="1"/>
</dbReference>
<protein>
    <submittedName>
        <fullName evidence="10">Putative outer membrane repeat protein</fullName>
    </submittedName>
</protein>
<dbReference type="AlphaFoldDB" id="A0A840ESL9"/>
<dbReference type="InterPro" id="IPR059226">
    <property type="entry name" value="Choice_anch_Q_dom"/>
</dbReference>
<dbReference type="EMBL" id="JACIFO010000002">
    <property type="protein sequence ID" value="MBB4118376.1"/>
    <property type="molecule type" value="Genomic_DNA"/>
</dbReference>
<feature type="signal peptide" evidence="8">
    <location>
        <begin position="1"/>
        <end position="19"/>
    </location>
</feature>
<evidence type="ECO:0000256" key="3">
    <source>
        <dbReference type="ARBA" id="ARBA00004613"/>
    </source>
</evidence>
<dbReference type="NCBIfam" id="NF041518">
    <property type="entry name" value="choice_anch_Q"/>
    <property type="match status" value="1"/>
</dbReference>
<keyword evidence="7" id="KW-0998">Cell outer membrane</keyword>
<evidence type="ECO:0000259" key="9">
    <source>
        <dbReference type="Pfam" id="PF18962"/>
    </source>
</evidence>
<dbReference type="PANTHER" id="PTHR11319:SF35">
    <property type="entry name" value="OUTER MEMBRANE PROTEIN PMPC-RELATED"/>
    <property type="match status" value="1"/>
</dbReference>
<dbReference type="GO" id="GO:0009279">
    <property type="term" value="C:cell outer membrane"/>
    <property type="evidence" value="ECO:0007669"/>
    <property type="project" value="UniProtKB-SubCell"/>
</dbReference>
<evidence type="ECO:0000313" key="11">
    <source>
        <dbReference type="Proteomes" id="UP000553034"/>
    </source>
</evidence>
<organism evidence="10 11">
    <name type="scientific">Mesonia hippocampi</name>
    <dbReference type="NCBI Taxonomy" id="1628250"/>
    <lineage>
        <taxon>Bacteria</taxon>
        <taxon>Pseudomonadati</taxon>
        <taxon>Bacteroidota</taxon>
        <taxon>Flavobacteriia</taxon>
        <taxon>Flavobacteriales</taxon>
        <taxon>Flavobacteriaceae</taxon>
        <taxon>Mesonia</taxon>
    </lineage>
</organism>
<gene>
    <name evidence="10" type="ORF">GGR32_000650</name>
</gene>
<dbReference type="Pfam" id="PF02415">
    <property type="entry name" value="Chlam_PMP"/>
    <property type="match status" value="2"/>
</dbReference>
<evidence type="ECO:0000256" key="2">
    <source>
        <dbReference type="ARBA" id="ARBA00004442"/>
    </source>
</evidence>
<dbReference type="RefSeq" id="WP_183476364.1">
    <property type="nucleotide sequence ID" value="NZ_JACIFO010000002.1"/>
</dbReference>
<evidence type="ECO:0000256" key="5">
    <source>
        <dbReference type="ARBA" id="ARBA00022729"/>
    </source>
</evidence>
<comment type="caution">
    <text evidence="10">The sequence shown here is derived from an EMBL/GenBank/DDBJ whole genome shotgun (WGS) entry which is preliminary data.</text>
</comment>
<dbReference type="InterPro" id="IPR026444">
    <property type="entry name" value="Secre_tail"/>
</dbReference>
<comment type="subcellular location">
    <subcellularLocation>
        <location evidence="1">Cell envelope</location>
    </subcellularLocation>
    <subcellularLocation>
        <location evidence="2">Cell outer membrane</location>
    </subcellularLocation>
    <subcellularLocation>
        <location evidence="3">Secreted</location>
    </subcellularLocation>
</comment>
<keyword evidence="4" id="KW-0964">Secreted</keyword>
<dbReference type="GO" id="GO:0005576">
    <property type="term" value="C:extracellular region"/>
    <property type="evidence" value="ECO:0007669"/>
    <property type="project" value="UniProtKB-SubCell"/>
</dbReference>
<keyword evidence="6" id="KW-0472">Membrane</keyword>
<proteinExistence type="predicted"/>
<evidence type="ECO:0000256" key="7">
    <source>
        <dbReference type="ARBA" id="ARBA00023237"/>
    </source>
</evidence>
<evidence type="ECO:0000256" key="8">
    <source>
        <dbReference type="SAM" id="SignalP"/>
    </source>
</evidence>
<accession>A0A840ESL9</accession>
<dbReference type="Gene3D" id="2.160.20.10">
    <property type="entry name" value="Single-stranded right-handed beta-helix, Pectin lyase-like"/>
    <property type="match status" value="1"/>
</dbReference>
<sequence length="611" mass="64212">MKKNYYTLLAFLFALSVAAQSTRYVDPTGTDSGNCLDPSSACATINYALSVAGSGDTIAIASGVYTEQLDITKEITLQGTGNNQPGGSIIQAHTSSGQATGSVITIDGNYIVQIADLIIKNGGATLPNNPTGGGIMLKNGTLNLTNITFINNEASEAGGGLYNQNGTLTLSNVTFNHNEVFNDNLSAGGAGLFSIYGTVNLSNVSFNANLATESHGGGMFLSESNGTLTDVSFINNEAEGGGSGGALSISESTLSFTNTNFTGNKTDANSGGAIYAENSTLDFVSTNFIENEAYQLGGGIFSINSNLTLFDVLLDENIAGMGGGIICLGSNTAITSIKNTYFKNNEARGIYGGGLLNEGTTVTLVNTLFTGNKAMEAGGAIINAGELHLLNSTITQNEATLLGAGGLYNFDANSNMTMTNSIVWGNIAPGAPDIANNGDFIGSYSLYDNSDIFNDGDFACDNCLNLAPNFEDVAGGNFRLASNSPAIDAGDPNTNLSLFPTNNNNTIDLDNNNRVHDNNIDIGAYEYGSLSIDNSSAITPNIRTYPNPVTNVLHIKTRHEINSLKLYSITGQHLQTWQNQTQINLATYAKGIYFLQIQTPRGIKTEKIIKK</sequence>
<evidence type="ECO:0000313" key="10">
    <source>
        <dbReference type="EMBL" id="MBB4118376.1"/>
    </source>
</evidence>
<keyword evidence="11" id="KW-1185">Reference proteome</keyword>
<dbReference type="PANTHER" id="PTHR11319">
    <property type="entry name" value="G PROTEIN-COUPLED RECEPTOR-RELATED"/>
    <property type="match status" value="1"/>
</dbReference>
<evidence type="ECO:0000256" key="6">
    <source>
        <dbReference type="ARBA" id="ARBA00023136"/>
    </source>
</evidence>
<dbReference type="SUPFAM" id="SSF51126">
    <property type="entry name" value="Pectin lyase-like"/>
    <property type="match status" value="2"/>
</dbReference>
<keyword evidence="5 8" id="KW-0732">Signal</keyword>
<feature type="chain" id="PRO_5032934408" evidence="8">
    <location>
        <begin position="20"/>
        <end position="611"/>
    </location>
</feature>
<dbReference type="InterPro" id="IPR003368">
    <property type="entry name" value="POMP_repeat"/>
</dbReference>